<evidence type="ECO:0000256" key="3">
    <source>
        <dbReference type="ARBA" id="ARBA00022692"/>
    </source>
</evidence>
<dbReference type="HAMAP" id="MF_00454">
    <property type="entry name" value="FluC"/>
    <property type="match status" value="1"/>
</dbReference>
<keyword evidence="10" id="KW-0479">Metal-binding</keyword>
<feature type="transmembrane region" description="Helical" evidence="10">
    <location>
        <begin position="92"/>
        <end position="112"/>
    </location>
</feature>
<dbReference type="KEGG" id="apre:CNX65_06475"/>
<feature type="binding site" evidence="10">
    <location>
        <position position="77"/>
    </location>
    <ligand>
        <name>Na(+)</name>
        <dbReference type="ChEBI" id="CHEBI:29101"/>
        <note>structural</note>
    </ligand>
</feature>
<keyword evidence="3 10" id="KW-0812">Transmembrane</keyword>
<evidence type="ECO:0000256" key="1">
    <source>
        <dbReference type="ARBA" id="ARBA00004651"/>
    </source>
</evidence>
<evidence type="ECO:0000256" key="9">
    <source>
        <dbReference type="ARBA" id="ARBA00049940"/>
    </source>
</evidence>
<feature type="binding site" evidence="10">
    <location>
        <position position="74"/>
    </location>
    <ligand>
        <name>Na(+)</name>
        <dbReference type="ChEBI" id="CHEBI:29101"/>
        <note>structural</note>
    </ligand>
</feature>
<gene>
    <name evidence="10" type="primary">fluC</name>
    <name evidence="10" type="synonym">crcB</name>
    <name evidence="11" type="ORF">CNX65_06475</name>
</gene>
<reference evidence="11" key="1">
    <citation type="submission" date="2017-09" db="EMBL/GenBank/DDBJ databases">
        <title>Complete Genome Sequence of ansamitocin-producing Bacterium Actinosynnema pretiosum X47.</title>
        <authorList>
            <person name="Cao G."/>
            <person name="Zong G."/>
            <person name="Zhong C."/>
            <person name="Fu J."/>
        </authorList>
    </citation>
    <scope>NUCLEOTIDE SEQUENCE [LARGE SCALE GENOMIC DNA]</scope>
    <source>
        <strain evidence="11">X47</strain>
    </source>
</reference>
<comment type="catalytic activity">
    <reaction evidence="8">
        <text>fluoride(in) = fluoride(out)</text>
        <dbReference type="Rhea" id="RHEA:76159"/>
        <dbReference type="ChEBI" id="CHEBI:17051"/>
    </reaction>
    <physiologicalReaction direction="left-to-right" evidence="8">
        <dbReference type="Rhea" id="RHEA:76160"/>
    </physiologicalReaction>
</comment>
<evidence type="ECO:0000256" key="6">
    <source>
        <dbReference type="ARBA" id="ARBA00023303"/>
    </source>
</evidence>
<comment type="similarity">
    <text evidence="7 10">Belongs to the fluoride channel Fluc/FEX (TC 1.A.43) family.</text>
</comment>
<sequence>MTTRPAPIATGAEVALVALGGGIGGVLRWGAGQLVAGPWTTCAVNALGCLLIGVLMGLGPRPRVRLLLGTGALGGFTTFSGYAVDVVRTADLAYALLTPLTGLAAAALGLALTRRPGRGSG</sequence>
<accession>A0A290Z1S7</accession>
<dbReference type="AlphaFoldDB" id="A0A290Z1S7"/>
<keyword evidence="6 10" id="KW-0407">Ion channel</keyword>
<dbReference type="GO" id="GO:0140114">
    <property type="term" value="P:cellular detoxification of fluoride"/>
    <property type="evidence" value="ECO:0007669"/>
    <property type="project" value="UniProtKB-UniRule"/>
</dbReference>
<dbReference type="GO" id="GO:0046872">
    <property type="term" value="F:metal ion binding"/>
    <property type="evidence" value="ECO:0007669"/>
    <property type="project" value="UniProtKB-KW"/>
</dbReference>
<name>A0A290Z1S7_9PSEU</name>
<dbReference type="InterPro" id="IPR003691">
    <property type="entry name" value="FluC"/>
</dbReference>
<evidence type="ECO:0000256" key="8">
    <source>
        <dbReference type="ARBA" id="ARBA00035585"/>
    </source>
</evidence>
<keyword evidence="10" id="KW-0406">Ion transport</keyword>
<feature type="transmembrane region" description="Helical" evidence="10">
    <location>
        <begin position="37"/>
        <end position="59"/>
    </location>
</feature>
<dbReference type="EMBL" id="CP023445">
    <property type="protein sequence ID" value="ATE52967.1"/>
    <property type="molecule type" value="Genomic_DNA"/>
</dbReference>
<comment type="function">
    <text evidence="9 10">Fluoride-specific ion channel. Important for reducing fluoride concentration in the cell, thus reducing its toxicity.</text>
</comment>
<evidence type="ECO:0000313" key="11">
    <source>
        <dbReference type="EMBL" id="ATE52967.1"/>
    </source>
</evidence>
<keyword evidence="4 10" id="KW-1133">Transmembrane helix</keyword>
<keyword evidence="10" id="KW-0813">Transport</keyword>
<evidence type="ECO:0000256" key="4">
    <source>
        <dbReference type="ARBA" id="ARBA00022989"/>
    </source>
</evidence>
<dbReference type="GO" id="GO:0062054">
    <property type="term" value="F:fluoride channel activity"/>
    <property type="evidence" value="ECO:0007669"/>
    <property type="project" value="UniProtKB-UniRule"/>
</dbReference>
<comment type="subcellular location">
    <subcellularLocation>
        <location evidence="1 10">Cell membrane</location>
        <topology evidence="1 10">Multi-pass membrane protein</topology>
    </subcellularLocation>
</comment>
<dbReference type="RefSeq" id="WP_096491940.1">
    <property type="nucleotide sequence ID" value="NZ_CP023445.1"/>
</dbReference>
<evidence type="ECO:0000256" key="5">
    <source>
        <dbReference type="ARBA" id="ARBA00023136"/>
    </source>
</evidence>
<proteinExistence type="inferred from homology"/>
<dbReference type="Proteomes" id="UP000218505">
    <property type="component" value="Chromosome"/>
</dbReference>
<dbReference type="Pfam" id="PF02537">
    <property type="entry name" value="CRCB"/>
    <property type="match status" value="1"/>
</dbReference>
<feature type="transmembrane region" description="Helical" evidence="10">
    <location>
        <begin position="12"/>
        <end position="31"/>
    </location>
</feature>
<keyword evidence="12" id="KW-1185">Reference proteome</keyword>
<comment type="activity regulation">
    <text evidence="10">Na(+) is not transported, but it plays an essential structural role and its presence is essential for fluoride channel function.</text>
</comment>
<organism evidence="11 12">
    <name type="scientific">Actinosynnema pretiosum</name>
    <dbReference type="NCBI Taxonomy" id="42197"/>
    <lineage>
        <taxon>Bacteria</taxon>
        <taxon>Bacillati</taxon>
        <taxon>Actinomycetota</taxon>
        <taxon>Actinomycetes</taxon>
        <taxon>Pseudonocardiales</taxon>
        <taxon>Pseudonocardiaceae</taxon>
        <taxon>Actinosynnema</taxon>
    </lineage>
</organism>
<keyword evidence="5 10" id="KW-0472">Membrane</keyword>
<evidence type="ECO:0000256" key="10">
    <source>
        <dbReference type="HAMAP-Rule" id="MF_00454"/>
    </source>
</evidence>
<evidence type="ECO:0000313" key="12">
    <source>
        <dbReference type="Proteomes" id="UP000218505"/>
    </source>
</evidence>
<evidence type="ECO:0000256" key="7">
    <source>
        <dbReference type="ARBA" id="ARBA00035120"/>
    </source>
</evidence>
<keyword evidence="10" id="KW-0915">Sodium</keyword>
<feature type="transmembrane region" description="Helical" evidence="10">
    <location>
        <begin position="66"/>
        <end position="86"/>
    </location>
</feature>
<dbReference type="GO" id="GO:0005886">
    <property type="term" value="C:plasma membrane"/>
    <property type="evidence" value="ECO:0007669"/>
    <property type="project" value="UniProtKB-SubCell"/>
</dbReference>
<evidence type="ECO:0000256" key="2">
    <source>
        <dbReference type="ARBA" id="ARBA00022475"/>
    </source>
</evidence>
<protein>
    <recommendedName>
        <fullName evidence="10">Fluoride-specific ion channel FluC</fullName>
    </recommendedName>
</protein>
<keyword evidence="2 10" id="KW-1003">Cell membrane</keyword>